<evidence type="ECO:0000256" key="1">
    <source>
        <dbReference type="ARBA" id="ARBA00004123"/>
    </source>
</evidence>
<evidence type="ECO:0000313" key="11">
    <source>
        <dbReference type="EMBL" id="KAG7303920.1"/>
    </source>
</evidence>
<evidence type="ECO:0000313" key="12">
    <source>
        <dbReference type="Proteomes" id="UP000823941"/>
    </source>
</evidence>
<dbReference type="PANTHER" id="PTHR24404:SF114">
    <property type="entry name" value="KLUMPFUSS, ISOFORM B-RELATED"/>
    <property type="match status" value="1"/>
</dbReference>
<feature type="domain" description="C2H2-type" evidence="10">
    <location>
        <begin position="523"/>
        <end position="551"/>
    </location>
</feature>
<name>A0ABQ7QFQ9_PLUXY</name>
<keyword evidence="5" id="KW-0862">Zinc</keyword>
<comment type="subcellular location">
    <subcellularLocation>
        <location evidence="1">Nucleus</location>
    </subcellularLocation>
</comment>
<feature type="compositionally biased region" description="Basic residues" evidence="9">
    <location>
        <begin position="226"/>
        <end position="240"/>
    </location>
</feature>
<dbReference type="PANTHER" id="PTHR24404">
    <property type="entry name" value="ZINC FINGER PROTEIN"/>
    <property type="match status" value="1"/>
</dbReference>
<feature type="domain" description="C2H2-type" evidence="10">
    <location>
        <begin position="552"/>
        <end position="580"/>
    </location>
</feature>
<dbReference type="PROSITE" id="PS50157">
    <property type="entry name" value="ZINC_FINGER_C2H2_2"/>
    <property type="match status" value="7"/>
</dbReference>
<dbReference type="EMBL" id="JAHIBW010000015">
    <property type="protein sequence ID" value="KAG7303920.1"/>
    <property type="molecule type" value="Genomic_DNA"/>
</dbReference>
<proteinExistence type="predicted"/>
<evidence type="ECO:0000259" key="10">
    <source>
        <dbReference type="PROSITE" id="PS50157"/>
    </source>
</evidence>
<evidence type="ECO:0000256" key="8">
    <source>
        <dbReference type="PROSITE-ProRule" id="PRU00042"/>
    </source>
</evidence>
<evidence type="ECO:0000256" key="3">
    <source>
        <dbReference type="ARBA" id="ARBA00022737"/>
    </source>
</evidence>
<evidence type="ECO:0000256" key="9">
    <source>
        <dbReference type="SAM" id="MobiDB-lite"/>
    </source>
</evidence>
<reference evidence="11 12" key="1">
    <citation type="submission" date="2021-06" db="EMBL/GenBank/DDBJ databases">
        <title>A haploid diamondback moth (Plutella xylostella L.) genome assembly resolves 31 chromosomes and identifies a diamide resistance mutation.</title>
        <authorList>
            <person name="Ward C.M."/>
            <person name="Perry K.D."/>
            <person name="Baker G."/>
            <person name="Powis K."/>
            <person name="Heckel D.G."/>
            <person name="Baxter S.W."/>
        </authorList>
    </citation>
    <scope>NUCLEOTIDE SEQUENCE [LARGE SCALE GENOMIC DNA]</scope>
    <source>
        <strain evidence="11 12">LV</strain>
        <tissue evidence="11">Single pupa</tissue>
    </source>
</reference>
<keyword evidence="6" id="KW-0238">DNA-binding</keyword>
<gene>
    <name evidence="11" type="ORF">JYU34_010834</name>
</gene>
<evidence type="ECO:0000256" key="7">
    <source>
        <dbReference type="ARBA" id="ARBA00023242"/>
    </source>
</evidence>
<dbReference type="InterPro" id="IPR013087">
    <property type="entry name" value="Znf_C2H2_type"/>
</dbReference>
<comment type="caution">
    <text evidence="11">The sequence shown here is derived from an EMBL/GenBank/DDBJ whole genome shotgun (WGS) entry which is preliminary data.</text>
</comment>
<evidence type="ECO:0000256" key="4">
    <source>
        <dbReference type="ARBA" id="ARBA00022771"/>
    </source>
</evidence>
<feature type="region of interest" description="Disordered" evidence="9">
    <location>
        <begin position="179"/>
        <end position="240"/>
    </location>
</feature>
<accession>A0ABQ7QFQ9</accession>
<evidence type="ECO:0000256" key="5">
    <source>
        <dbReference type="ARBA" id="ARBA00022833"/>
    </source>
</evidence>
<sequence length="603" mass="69871">MNAININIEGYNMNGICVGCLNHNRKMFFSEEVKNCYKLLGNIDVPEGLTLQVCWECLAAVRVMSRFRTQMLRSYQVLIDYSREHTFLYSPADLARHATQRLQVSRLPPAELPAPDEVKVEVADVDDQVKEEEDKFEDFYKDEPDHFSDSNDALTILEEPAHTEPVAIIEDDIPRVKKENKVKKKLKKDDKKKVKRKSSKDKDKSERKSSKDKERKSSKDKERRKSKEKRKGAKEKKKTGKFKKFSEELVETYTMTEAEMWAQRSEDASHEDFLRLRHRCGSCLVGFHNARFMQAHVENKHGEDPTSTQCDVCRCTVNPRELPAHREQHLTALRCRRCPFRTALARLMSGHVRQHDTPVVLKTYKCNVCGDEFSSKTDVLQHKNLSLSCKDENPKCDCCGKLFANKLRLRVHLEYMAGKKSSNKPEKLQIPCEECGKIFFSKKTYKNHVVIHDGVTHPCPVCGKLFQWKGNLARHLRLHADKKVGARYECRQCGKRFSSREGYNKHMRYTKTHGAGVLEVNRFACDHCGKKFQSKIILVDHIDWDHLKKVKYVCAICHKPFKSQLTLSAHVNNIHEGKKKVEPEGEHLCDMCGKYYKVRDRQA</sequence>
<feature type="domain" description="C2H2-type" evidence="10">
    <location>
        <begin position="430"/>
        <end position="457"/>
    </location>
</feature>
<dbReference type="Proteomes" id="UP000823941">
    <property type="component" value="Chromosome 15"/>
</dbReference>
<evidence type="ECO:0000256" key="2">
    <source>
        <dbReference type="ARBA" id="ARBA00022723"/>
    </source>
</evidence>
<feature type="domain" description="C2H2-type" evidence="10">
    <location>
        <begin position="394"/>
        <end position="421"/>
    </location>
</feature>
<feature type="compositionally biased region" description="Basic and acidic residues" evidence="9">
    <location>
        <begin position="200"/>
        <end position="225"/>
    </location>
</feature>
<keyword evidence="12" id="KW-1185">Reference proteome</keyword>
<dbReference type="SMART" id="SM00355">
    <property type="entry name" value="ZnF_C2H2"/>
    <property type="match status" value="10"/>
</dbReference>
<dbReference type="InterPro" id="IPR036236">
    <property type="entry name" value="Znf_C2H2_sf"/>
</dbReference>
<dbReference type="Pfam" id="PF00096">
    <property type="entry name" value="zf-C2H2"/>
    <property type="match status" value="4"/>
</dbReference>
<dbReference type="PROSITE" id="PS00028">
    <property type="entry name" value="ZINC_FINGER_C2H2_1"/>
    <property type="match status" value="5"/>
</dbReference>
<organism evidence="11 12">
    <name type="scientific">Plutella xylostella</name>
    <name type="common">Diamondback moth</name>
    <name type="synonym">Plutella maculipennis</name>
    <dbReference type="NCBI Taxonomy" id="51655"/>
    <lineage>
        <taxon>Eukaryota</taxon>
        <taxon>Metazoa</taxon>
        <taxon>Ecdysozoa</taxon>
        <taxon>Arthropoda</taxon>
        <taxon>Hexapoda</taxon>
        <taxon>Insecta</taxon>
        <taxon>Pterygota</taxon>
        <taxon>Neoptera</taxon>
        <taxon>Endopterygota</taxon>
        <taxon>Lepidoptera</taxon>
        <taxon>Glossata</taxon>
        <taxon>Ditrysia</taxon>
        <taxon>Yponomeutoidea</taxon>
        <taxon>Plutellidae</taxon>
        <taxon>Plutella</taxon>
    </lineage>
</organism>
<dbReference type="SUPFAM" id="SSF57667">
    <property type="entry name" value="beta-beta-alpha zinc fingers"/>
    <property type="match status" value="4"/>
</dbReference>
<keyword evidence="4 8" id="KW-0863">Zinc-finger</keyword>
<evidence type="ECO:0000256" key="6">
    <source>
        <dbReference type="ARBA" id="ARBA00023125"/>
    </source>
</evidence>
<protein>
    <recommendedName>
        <fullName evidence="10">C2H2-type domain-containing protein</fullName>
    </recommendedName>
</protein>
<dbReference type="Gene3D" id="3.30.160.60">
    <property type="entry name" value="Classic Zinc Finger"/>
    <property type="match status" value="5"/>
</dbReference>
<feature type="domain" description="C2H2-type" evidence="10">
    <location>
        <begin position="457"/>
        <end position="484"/>
    </location>
</feature>
<feature type="domain" description="C2H2-type" evidence="10">
    <location>
        <begin position="488"/>
        <end position="513"/>
    </location>
</feature>
<keyword evidence="3" id="KW-0677">Repeat</keyword>
<keyword evidence="2" id="KW-0479">Metal-binding</keyword>
<dbReference type="InterPro" id="IPR050589">
    <property type="entry name" value="Ikaros_C2H2-ZF"/>
</dbReference>
<keyword evidence="7" id="KW-0539">Nucleus</keyword>
<feature type="domain" description="C2H2-type" evidence="10">
    <location>
        <begin position="364"/>
        <end position="394"/>
    </location>
</feature>